<evidence type="ECO:0000313" key="3">
    <source>
        <dbReference type="Proteomes" id="UP001381693"/>
    </source>
</evidence>
<name>A0AAN8XCW7_HALRR</name>
<organism evidence="2 3">
    <name type="scientific">Halocaridina rubra</name>
    <name type="common">Hawaiian red shrimp</name>
    <dbReference type="NCBI Taxonomy" id="373956"/>
    <lineage>
        <taxon>Eukaryota</taxon>
        <taxon>Metazoa</taxon>
        <taxon>Ecdysozoa</taxon>
        <taxon>Arthropoda</taxon>
        <taxon>Crustacea</taxon>
        <taxon>Multicrustacea</taxon>
        <taxon>Malacostraca</taxon>
        <taxon>Eumalacostraca</taxon>
        <taxon>Eucarida</taxon>
        <taxon>Decapoda</taxon>
        <taxon>Pleocyemata</taxon>
        <taxon>Caridea</taxon>
        <taxon>Atyoidea</taxon>
        <taxon>Atyidae</taxon>
        <taxon>Halocaridina</taxon>
    </lineage>
</organism>
<feature type="chain" id="PRO_5042881995" evidence="1">
    <location>
        <begin position="19"/>
        <end position="214"/>
    </location>
</feature>
<protein>
    <submittedName>
        <fullName evidence="2">Uncharacterized protein</fullName>
    </submittedName>
</protein>
<accession>A0AAN8XCW7</accession>
<evidence type="ECO:0000256" key="1">
    <source>
        <dbReference type="SAM" id="SignalP"/>
    </source>
</evidence>
<dbReference type="Proteomes" id="UP001381693">
    <property type="component" value="Unassembled WGS sequence"/>
</dbReference>
<comment type="caution">
    <text evidence="2">The sequence shown here is derived from an EMBL/GenBank/DDBJ whole genome shotgun (WGS) entry which is preliminary data.</text>
</comment>
<dbReference type="AlphaFoldDB" id="A0AAN8XCW7"/>
<reference evidence="2 3" key="1">
    <citation type="submission" date="2023-11" db="EMBL/GenBank/DDBJ databases">
        <title>Halocaridina rubra genome assembly.</title>
        <authorList>
            <person name="Smith C."/>
        </authorList>
    </citation>
    <scope>NUCLEOTIDE SEQUENCE [LARGE SCALE GENOMIC DNA]</scope>
    <source>
        <strain evidence="2">EP-1</strain>
        <tissue evidence="2">Whole</tissue>
    </source>
</reference>
<feature type="signal peptide" evidence="1">
    <location>
        <begin position="1"/>
        <end position="18"/>
    </location>
</feature>
<keyword evidence="1" id="KW-0732">Signal</keyword>
<proteinExistence type="predicted"/>
<keyword evidence="3" id="KW-1185">Reference proteome</keyword>
<evidence type="ECO:0000313" key="2">
    <source>
        <dbReference type="EMBL" id="KAK7079143.1"/>
    </source>
</evidence>
<gene>
    <name evidence="2" type="ORF">SK128_012239</name>
</gene>
<dbReference type="EMBL" id="JAXCGZ010007576">
    <property type="protein sequence ID" value="KAK7079143.1"/>
    <property type="molecule type" value="Genomic_DNA"/>
</dbReference>
<sequence>MLIFRLAAIWSTYPPTVAAPPSSVIHLFPTTSQYELTPYTFKTSTQVPHTETSPQGKYFNERNQMADKNTLHEKINDKTSPLYSKDQRPIENLKNNTITDSTKVFFSESILRNSDRGTESDSAYNAEKEEEASVNMTEYESFYDVSALNTSFGSSDNSSRNSTDVFVSTTIIYEYQMIKVAVLCTVMSIIILSTCKMSLQVFAKYAGRDKPNDM</sequence>